<dbReference type="Proteomes" id="UP000222542">
    <property type="component" value="Unassembled WGS sequence"/>
</dbReference>
<evidence type="ECO:0000313" key="3">
    <source>
        <dbReference type="Proteomes" id="UP000222542"/>
    </source>
</evidence>
<dbReference type="AlphaFoldDB" id="A0A2G3AJD9"/>
<evidence type="ECO:0000256" key="1">
    <source>
        <dbReference type="SAM" id="Coils"/>
    </source>
</evidence>
<dbReference type="EMBL" id="AYRZ02000001">
    <property type="protein sequence ID" value="PHT94342.1"/>
    <property type="molecule type" value="Genomic_DNA"/>
</dbReference>
<feature type="coiled-coil region" evidence="1">
    <location>
        <begin position="58"/>
        <end position="85"/>
    </location>
</feature>
<comment type="caution">
    <text evidence="2">The sequence shown here is derived from an EMBL/GenBank/DDBJ whole genome shotgun (WGS) entry which is preliminary data.</text>
</comment>
<organism evidence="2 3">
    <name type="scientific">Capsicum annuum</name>
    <name type="common">Capsicum pepper</name>
    <dbReference type="NCBI Taxonomy" id="4072"/>
    <lineage>
        <taxon>Eukaryota</taxon>
        <taxon>Viridiplantae</taxon>
        <taxon>Streptophyta</taxon>
        <taxon>Embryophyta</taxon>
        <taxon>Tracheophyta</taxon>
        <taxon>Spermatophyta</taxon>
        <taxon>Magnoliopsida</taxon>
        <taxon>eudicotyledons</taxon>
        <taxon>Gunneridae</taxon>
        <taxon>Pentapetalae</taxon>
        <taxon>asterids</taxon>
        <taxon>lamiids</taxon>
        <taxon>Solanales</taxon>
        <taxon>Solanaceae</taxon>
        <taxon>Solanoideae</taxon>
        <taxon>Capsiceae</taxon>
        <taxon>Capsicum</taxon>
    </lineage>
</organism>
<dbReference type="Gramene" id="PHT94342">
    <property type="protein sequence ID" value="PHT94342"/>
    <property type="gene ID" value="T459_02224"/>
</dbReference>
<reference evidence="2 3" key="1">
    <citation type="journal article" date="2014" name="Nat. Genet.">
        <title>Genome sequence of the hot pepper provides insights into the evolution of pungency in Capsicum species.</title>
        <authorList>
            <person name="Kim S."/>
            <person name="Park M."/>
            <person name="Yeom S.I."/>
            <person name="Kim Y.M."/>
            <person name="Lee J.M."/>
            <person name="Lee H.A."/>
            <person name="Seo E."/>
            <person name="Choi J."/>
            <person name="Cheong K."/>
            <person name="Kim K.T."/>
            <person name="Jung K."/>
            <person name="Lee G.W."/>
            <person name="Oh S.K."/>
            <person name="Bae C."/>
            <person name="Kim S.B."/>
            <person name="Lee H.Y."/>
            <person name="Kim S.Y."/>
            <person name="Kim M.S."/>
            <person name="Kang B.C."/>
            <person name="Jo Y.D."/>
            <person name="Yang H.B."/>
            <person name="Jeong H.J."/>
            <person name="Kang W.H."/>
            <person name="Kwon J.K."/>
            <person name="Shin C."/>
            <person name="Lim J.Y."/>
            <person name="Park J.H."/>
            <person name="Huh J.H."/>
            <person name="Kim J.S."/>
            <person name="Kim B.D."/>
            <person name="Cohen O."/>
            <person name="Paran I."/>
            <person name="Suh M.C."/>
            <person name="Lee S.B."/>
            <person name="Kim Y.K."/>
            <person name="Shin Y."/>
            <person name="Noh S.J."/>
            <person name="Park J."/>
            <person name="Seo Y.S."/>
            <person name="Kwon S.Y."/>
            <person name="Kim H.A."/>
            <person name="Park J.M."/>
            <person name="Kim H.J."/>
            <person name="Choi S.B."/>
            <person name="Bosland P.W."/>
            <person name="Reeves G."/>
            <person name="Jo S.H."/>
            <person name="Lee B.W."/>
            <person name="Cho H.T."/>
            <person name="Choi H.S."/>
            <person name="Lee M.S."/>
            <person name="Yu Y."/>
            <person name="Do Choi Y."/>
            <person name="Park B.S."/>
            <person name="van Deynze A."/>
            <person name="Ashrafi H."/>
            <person name="Hill T."/>
            <person name="Kim W.T."/>
            <person name="Pai H.S."/>
            <person name="Ahn H.K."/>
            <person name="Yeam I."/>
            <person name="Giovannoni J.J."/>
            <person name="Rose J.K."/>
            <person name="Sorensen I."/>
            <person name="Lee S.J."/>
            <person name="Kim R.W."/>
            <person name="Choi I.Y."/>
            <person name="Choi B.S."/>
            <person name="Lim J.S."/>
            <person name="Lee Y.H."/>
            <person name="Choi D."/>
        </authorList>
    </citation>
    <scope>NUCLEOTIDE SEQUENCE [LARGE SCALE GENOMIC DNA]</scope>
    <source>
        <strain evidence="3">cv. CM334</strain>
    </source>
</reference>
<accession>A0A2G3AJD9</accession>
<name>A0A2G3AJD9_CAPAN</name>
<keyword evidence="1" id="KW-0175">Coiled coil</keyword>
<evidence type="ECO:0000313" key="2">
    <source>
        <dbReference type="EMBL" id="PHT94342.1"/>
    </source>
</evidence>
<proteinExistence type="predicted"/>
<keyword evidence="3" id="KW-1185">Reference proteome</keyword>
<reference evidence="2 3" key="2">
    <citation type="journal article" date="2017" name="Genome Biol.">
        <title>New reference genome sequences of hot pepper reveal the massive evolution of plant disease-resistance genes by retroduplication.</title>
        <authorList>
            <person name="Kim S."/>
            <person name="Park J."/>
            <person name="Yeom S.I."/>
            <person name="Kim Y.M."/>
            <person name="Seo E."/>
            <person name="Kim K.T."/>
            <person name="Kim M.S."/>
            <person name="Lee J.M."/>
            <person name="Cheong K."/>
            <person name="Shin H.S."/>
            <person name="Kim S.B."/>
            <person name="Han K."/>
            <person name="Lee J."/>
            <person name="Park M."/>
            <person name="Lee H.A."/>
            <person name="Lee H.Y."/>
            <person name="Lee Y."/>
            <person name="Oh S."/>
            <person name="Lee J.H."/>
            <person name="Choi E."/>
            <person name="Choi E."/>
            <person name="Lee S.E."/>
            <person name="Jeon J."/>
            <person name="Kim H."/>
            <person name="Choi G."/>
            <person name="Song H."/>
            <person name="Lee J."/>
            <person name="Lee S.C."/>
            <person name="Kwon J.K."/>
            <person name="Lee H.Y."/>
            <person name="Koo N."/>
            <person name="Hong Y."/>
            <person name="Kim R.W."/>
            <person name="Kang W.H."/>
            <person name="Huh J.H."/>
            <person name="Kang B.C."/>
            <person name="Yang T.J."/>
            <person name="Lee Y.H."/>
            <person name="Bennetzen J.L."/>
            <person name="Choi D."/>
        </authorList>
    </citation>
    <scope>NUCLEOTIDE SEQUENCE [LARGE SCALE GENOMIC DNA]</scope>
    <source>
        <strain evidence="3">cv. CM334</strain>
    </source>
</reference>
<protein>
    <submittedName>
        <fullName evidence="2">Uncharacterized protein</fullName>
    </submittedName>
</protein>
<sequence length="146" mass="16366">MSSSLNVLLFYAEQHERFKSSNTSGESSITIDEIVDLVLSTKSGYIKGIGYGPKPNTTRATQRKMAELENSLKKVKLEAASAQNELQKRLNVVEIMVKSQKSQIQDQQLQIKALNFHLNTVASCQEEMLKKMQLFVSPSSSRLEVT</sequence>
<gene>
    <name evidence="2" type="ORF">T459_02224</name>
</gene>